<organism evidence="1 2">
    <name type="scientific">Lachnospira eligens</name>
    <dbReference type="NCBI Taxonomy" id="39485"/>
    <lineage>
        <taxon>Bacteria</taxon>
        <taxon>Bacillati</taxon>
        <taxon>Bacillota</taxon>
        <taxon>Clostridia</taxon>
        <taxon>Lachnospirales</taxon>
        <taxon>Lachnospiraceae</taxon>
        <taxon>Lachnospira</taxon>
    </lineage>
</organism>
<accession>A0A174YRT5</accession>
<sequence>MRVETERMGGDITAEYKDGQLYIMERIIM</sequence>
<protein>
    <submittedName>
        <fullName evidence="1">Uncharacterized protein</fullName>
    </submittedName>
</protein>
<proteinExistence type="predicted"/>
<dbReference type="EMBL" id="CZBU01000001">
    <property type="protein sequence ID" value="CUQ74716.1"/>
    <property type="molecule type" value="Genomic_DNA"/>
</dbReference>
<gene>
    <name evidence="1" type="ORF">ERS852490_00105</name>
</gene>
<dbReference type="Proteomes" id="UP000095621">
    <property type="component" value="Unassembled WGS sequence"/>
</dbReference>
<evidence type="ECO:0000313" key="2">
    <source>
        <dbReference type="Proteomes" id="UP000095621"/>
    </source>
</evidence>
<reference evidence="1 2" key="1">
    <citation type="submission" date="2015-09" db="EMBL/GenBank/DDBJ databases">
        <authorList>
            <consortium name="Pathogen Informatics"/>
        </authorList>
    </citation>
    <scope>NUCLEOTIDE SEQUENCE [LARGE SCALE GENOMIC DNA]</scope>
    <source>
        <strain evidence="1 2">2789STDY5834875</strain>
    </source>
</reference>
<evidence type="ECO:0000313" key="1">
    <source>
        <dbReference type="EMBL" id="CUQ74716.1"/>
    </source>
</evidence>
<dbReference type="AlphaFoldDB" id="A0A174YRT5"/>
<name>A0A174YRT5_9FIRM</name>